<sequence>MVTPRDAERERRVKALIAADALKSGMDHLHAAMILRHAHAPEDHLLAHDLCVIELGKGEHLANGWPRPAWTGS</sequence>
<organism evidence="1 2">
    <name type="scientific">Pseudoduganella dura</name>
    <dbReference type="NCBI Taxonomy" id="321982"/>
    <lineage>
        <taxon>Bacteria</taxon>
        <taxon>Pseudomonadati</taxon>
        <taxon>Pseudomonadota</taxon>
        <taxon>Betaproteobacteria</taxon>
        <taxon>Burkholderiales</taxon>
        <taxon>Oxalobacteraceae</taxon>
        <taxon>Telluria group</taxon>
        <taxon>Pseudoduganella</taxon>
    </lineage>
</organism>
<dbReference type="EMBL" id="WNWM01000002">
    <property type="protein sequence ID" value="MUI14011.1"/>
    <property type="molecule type" value="Genomic_DNA"/>
</dbReference>
<dbReference type="Proteomes" id="UP000431684">
    <property type="component" value="Unassembled WGS sequence"/>
</dbReference>
<protein>
    <submittedName>
        <fullName evidence="1">Uncharacterized protein</fullName>
    </submittedName>
</protein>
<gene>
    <name evidence="1" type="ORF">GJV26_16335</name>
</gene>
<name>A0A6I3XK47_9BURK</name>
<accession>A0A6I3XK47</accession>
<comment type="caution">
    <text evidence="1">The sequence shown here is derived from an EMBL/GenBank/DDBJ whole genome shotgun (WGS) entry which is preliminary data.</text>
</comment>
<evidence type="ECO:0000313" key="2">
    <source>
        <dbReference type="Proteomes" id="UP000431684"/>
    </source>
</evidence>
<reference evidence="1 2" key="1">
    <citation type="submission" date="2019-11" db="EMBL/GenBank/DDBJ databases">
        <title>Draft Genome Sequences of Six Type Strains of the Genus Massilia.</title>
        <authorList>
            <person name="Miess H."/>
            <person name="Frediansyah A."/>
            <person name="Goeker M."/>
            <person name="Gross H."/>
        </authorList>
    </citation>
    <scope>NUCLEOTIDE SEQUENCE [LARGE SCALE GENOMIC DNA]</scope>
    <source>
        <strain evidence="1 2">DSM 17513</strain>
    </source>
</reference>
<keyword evidence="2" id="KW-1185">Reference proteome</keyword>
<dbReference type="AlphaFoldDB" id="A0A6I3XK47"/>
<evidence type="ECO:0000313" key="1">
    <source>
        <dbReference type="EMBL" id="MUI14011.1"/>
    </source>
</evidence>
<proteinExistence type="predicted"/>
<dbReference type="OrthoDB" id="9151236at2"/>
<dbReference type="RefSeq" id="WP_155709754.1">
    <property type="nucleotide sequence ID" value="NZ_BMWU01000012.1"/>
</dbReference>